<organism evidence="1 2">
    <name type="scientific">Paenibacillus polygoni</name>
    <dbReference type="NCBI Taxonomy" id="3050112"/>
    <lineage>
        <taxon>Bacteria</taxon>
        <taxon>Bacillati</taxon>
        <taxon>Bacillota</taxon>
        <taxon>Bacilli</taxon>
        <taxon>Bacillales</taxon>
        <taxon>Paenibacillaceae</taxon>
        <taxon>Paenibacillus</taxon>
    </lineage>
</organism>
<name>A0ABY8XAY1_9BACL</name>
<sequence>MVSGSNRQRGTLKKWILALSMIMLVFVLLNPAEGRYYGWLEREYGITLEEYDYLDGKTFVKDGERMYEAGHTRNALFFTIKDMKYYDMDHNELVYEISTVGILGTFFERK</sequence>
<dbReference type="EMBL" id="CP127162">
    <property type="protein sequence ID" value="WIV20350.1"/>
    <property type="molecule type" value="Genomic_DNA"/>
</dbReference>
<keyword evidence="2" id="KW-1185">Reference proteome</keyword>
<evidence type="ECO:0000313" key="1">
    <source>
        <dbReference type="EMBL" id="WIV20350.1"/>
    </source>
</evidence>
<dbReference type="Proteomes" id="UP001236415">
    <property type="component" value="Chromosome"/>
</dbReference>
<proteinExistence type="predicted"/>
<accession>A0ABY8XAY1</accession>
<reference evidence="1 2" key="1">
    <citation type="submission" date="2023-06" db="EMBL/GenBank/DDBJ databases">
        <title>Paenibacillus polygonum sp. nov., an endophytic bacterium, isolated from Polygonum lapathifolium L. in Nanji Wetland National Nature Reserve, South of Poyang Lake, Jiangxi Province, China.</title>
        <authorList>
            <person name="Yu Z."/>
        </authorList>
    </citation>
    <scope>NUCLEOTIDE SEQUENCE [LARGE SCALE GENOMIC DNA]</scope>
    <source>
        <strain evidence="1 2">C31</strain>
    </source>
</reference>
<evidence type="ECO:0000313" key="2">
    <source>
        <dbReference type="Proteomes" id="UP001236415"/>
    </source>
</evidence>
<protein>
    <submittedName>
        <fullName evidence="1">Uncharacterized protein</fullName>
    </submittedName>
</protein>
<dbReference type="RefSeq" id="WP_285747204.1">
    <property type="nucleotide sequence ID" value="NZ_CP127162.1"/>
</dbReference>
<gene>
    <name evidence="1" type="ORF">QPK24_06555</name>
</gene>